<evidence type="ECO:0000256" key="4">
    <source>
        <dbReference type="ARBA" id="ARBA00022741"/>
    </source>
</evidence>
<evidence type="ECO:0000313" key="10">
    <source>
        <dbReference type="EMBL" id="GAH03627.1"/>
    </source>
</evidence>
<dbReference type="CDD" id="cd02020">
    <property type="entry name" value="CMPK"/>
    <property type="match status" value="1"/>
</dbReference>
<comment type="caution">
    <text evidence="10">The sequence shown here is derived from an EMBL/GenBank/DDBJ whole genome shotgun (WGS) entry which is preliminary data.</text>
</comment>
<evidence type="ECO:0000256" key="3">
    <source>
        <dbReference type="ARBA" id="ARBA00022679"/>
    </source>
</evidence>
<keyword evidence="6" id="KW-0067">ATP-binding</keyword>
<feature type="domain" description="Cytidylate kinase" evidence="9">
    <location>
        <begin position="3"/>
        <end position="143"/>
    </location>
</feature>
<dbReference type="EMBL" id="BART01020406">
    <property type="protein sequence ID" value="GAH03627.1"/>
    <property type="molecule type" value="Genomic_DNA"/>
</dbReference>
<evidence type="ECO:0000256" key="7">
    <source>
        <dbReference type="ARBA" id="ARBA00047615"/>
    </source>
</evidence>
<gene>
    <name evidence="10" type="ORF">S01H4_37922</name>
</gene>
<evidence type="ECO:0000256" key="1">
    <source>
        <dbReference type="ARBA" id="ARBA00009427"/>
    </source>
</evidence>
<organism evidence="10">
    <name type="scientific">marine sediment metagenome</name>
    <dbReference type="NCBI Taxonomy" id="412755"/>
    <lineage>
        <taxon>unclassified sequences</taxon>
        <taxon>metagenomes</taxon>
        <taxon>ecological metagenomes</taxon>
    </lineage>
</organism>
<dbReference type="SUPFAM" id="SSF52540">
    <property type="entry name" value="P-loop containing nucleoside triphosphate hydrolases"/>
    <property type="match status" value="1"/>
</dbReference>
<keyword evidence="4" id="KW-0547">Nucleotide-binding</keyword>
<protein>
    <recommendedName>
        <fullName evidence="2">(d)CMP kinase</fullName>
        <ecNumber evidence="2">2.7.4.25</ecNumber>
    </recommendedName>
</protein>
<proteinExistence type="inferred from homology"/>
<keyword evidence="3" id="KW-0808">Transferase</keyword>
<dbReference type="AlphaFoldDB" id="X1C8C2"/>
<dbReference type="GO" id="GO:0006139">
    <property type="term" value="P:nucleobase-containing compound metabolic process"/>
    <property type="evidence" value="ECO:0007669"/>
    <property type="project" value="InterPro"/>
</dbReference>
<accession>X1C8C2</accession>
<sequence length="151" mass="17642">YETYLNREKVEEKIRSITVSEHVSLISKIKRVREKMVDAQRGLGQNKNIVMDGRDIGTVVFPGADIKIFLTADVDVRAQRRYKELLEKGLKVSFEEVKKNIVERDFIDENRKESPLRKADDAIVLDNSNMTPDEQLEWFMNLYNSINKNDH</sequence>
<dbReference type="InterPro" id="IPR003136">
    <property type="entry name" value="Cytidylate_kin"/>
</dbReference>
<dbReference type="Pfam" id="PF02224">
    <property type="entry name" value="Cytidylate_kin"/>
    <property type="match status" value="1"/>
</dbReference>
<comment type="catalytic activity">
    <reaction evidence="7">
        <text>dCMP + ATP = dCDP + ADP</text>
        <dbReference type="Rhea" id="RHEA:25094"/>
        <dbReference type="ChEBI" id="CHEBI:30616"/>
        <dbReference type="ChEBI" id="CHEBI:57566"/>
        <dbReference type="ChEBI" id="CHEBI:58593"/>
        <dbReference type="ChEBI" id="CHEBI:456216"/>
        <dbReference type="EC" id="2.7.4.25"/>
    </reaction>
</comment>
<comment type="similarity">
    <text evidence="1">Belongs to the cytidylate kinase family. Type 1 subfamily.</text>
</comment>
<dbReference type="Gene3D" id="3.40.50.300">
    <property type="entry name" value="P-loop containing nucleotide triphosphate hydrolases"/>
    <property type="match status" value="1"/>
</dbReference>
<evidence type="ECO:0000256" key="6">
    <source>
        <dbReference type="ARBA" id="ARBA00022840"/>
    </source>
</evidence>
<feature type="non-terminal residue" evidence="10">
    <location>
        <position position="1"/>
    </location>
</feature>
<keyword evidence="5" id="KW-0418">Kinase</keyword>
<dbReference type="InterPro" id="IPR011994">
    <property type="entry name" value="Cytidylate_kinase_dom"/>
</dbReference>
<dbReference type="EC" id="2.7.4.25" evidence="2"/>
<reference evidence="10" key="1">
    <citation type="journal article" date="2014" name="Front. Microbiol.">
        <title>High frequency of phylogenetically diverse reductive dehalogenase-homologous genes in deep subseafloor sedimentary metagenomes.</title>
        <authorList>
            <person name="Kawai M."/>
            <person name="Futagami T."/>
            <person name="Toyoda A."/>
            <person name="Takaki Y."/>
            <person name="Nishi S."/>
            <person name="Hori S."/>
            <person name="Arai W."/>
            <person name="Tsubouchi T."/>
            <person name="Morono Y."/>
            <person name="Uchiyama I."/>
            <person name="Ito T."/>
            <person name="Fujiyama A."/>
            <person name="Inagaki F."/>
            <person name="Takami H."/>
        </authorList>
    </citation>
    <scope>NUCLEOTIDE SEQUENCE</scope>
    <source>
        <strain evidence="10">Expedition CK06-06</strain>
    </source>
</reference>
<dbReference type="GO" id="GO:0005524">
    <property type="term" value="F:ATP binding"/>
    <property type="evidence" value="ECO:0007669"/>
    <property type="project" value="UniProtKB-KW"/>
</dbReference>
<evidence type="ECO:0000259" key="9">
    <source>
        <dbReference type="Pfam" id="PF02224"/>
    </source>
</evidence>
<evidence type="ECO:0000256" key="8">
    <source>
        <dbReference type="ARBA" id="ARBA00048478"/>
    </source>
</evidence>
<comment type="catalytic activity">
    <reaction evidence="8">
        <text>CMP + ATP = CDP + ADP</text>
        <dbReference type="Rhea" id="RHEA:11600"/>
        <dbReference type="ChEBI" id="CHEBI:30616"/>
        <dbReference type="ChEBI" id="CHEBI:58069"/>
        <dbReference type="ChEBI" id="CHEBI:60377"/>
        <dbReference type="ChEBI" id="CHEBI:456216"/>
        <dbReference type="EC" id="2.7.4.25"/>
    </reaction>
</comment>
<dbReference type="GO" id="GO:0036431">
    <property type="term" value="F:dCMP kinase activity"/>
    <property type="evidence" value="ECO:0007669"/>
    <property type="project" value="InterPro"/>
</dbReference>
<name>X1C8C2_9ZZZZ</name>
<evidence type="ECO:0000256" key="2">
    <source>
        <dbReference type="ARBA" id="ARBA00012906"/>
    </source>
</evidence>
<dbReference type="InterPro" id="IPR027417">
    <property type="entry name" value="P-loop_NTPase"/>
</dbReference>
<dbReference type="NCBIfam" id="TIGR00017">
    <property type="entry name" value="cmk"/>
    <property type="match status" value="1"/>
</dbReference>
<evidence type="ECO:0000256" key="5">
    <source>
        <dbReference type="ARBA" id="ARBA00022777"/>
    </source>
</evidence>